<comment type="caution">
    <text evidence="1">The sequence shown here is derived from an EMBL/GenBank/DDBJ whole genome shotgun (WGS) entry which is preliminary data.</text>
</comment>
<evidence type="ECO:0000313" key="2">
    <source>
        <dbReference type="Proteomes" id="UP001145742"/>
    </source>
</evidence>
<reference evidence="1" key="1">
    <citation type="submission" date="2019-10" db="EMBL/GenBank/DDBJ databases">
        <authorList>
            <person name="Soares A.E.R."/>
            <person name="Aleixo A."/>
            <person name="Schneider P."/>
            <person name="Miyaki C.Y."/>
            <person name="Schneider M.P."/>
            <person name="Mello C."/>
            <person name="Vasconcelos A.T.R."/>
        </authorList>
    </citation>
    <scope>NUCLEOTIDE SEQUENCE</scope>
    <source>
        <tissue evidence="1">Muscle</tissue>
    </source>
</reference>
<evidence type="ECO:0000313" key="1">
    <source>
        <dbReference type="EMBL" id="KAJ7405905.1"/>
    </source>
</evidence>
<dbReference type="EMBL" id="WHWB01034688">
    <property type="protein sequence ID" value="KAJ7405905.1"/>
    <property type="molecule type" value="Genomic_DNA"/>
</dbReference>
<gene>
    <name evidence="1" type="ORF">WISP_136841</name>
</gene>
<proteinExistence type="predicted"/>
<sequence>MTSKIDIGMMESLTEISLAASGNGPSRGYDWLSWLQVQTDDLCPASHPPAPPGPSLQINSGSVHPPGYMIAGIVPAQVQHLAFGLLKTHEIPTGNLLKLVEVPLDDILFSRCFNPSVYVINEDIK</sequence>
<organism evidence="1 2">
    <name type="scientific">Willisornis vidua</name>
    <name type="common">Xingu scale-backed antbird</name>
    <dbReference type="NCBI Taxonomy" id="1566151"/>
    <lineage>
        <taxon>Eukaryota</taxon>
        <taxon>Metazoa</taxon>
        <taxon>Chordata</taxon>
        <taxon>Craniata</taxon>
        <taxon>Vertebrata</taxon>
        <taxon>Euteleostomi</taxon>
        <taxon>Archelosauria</taxon>
        <taxon>Archosauria</taxon>
        <taxon>Dinosauria</taxon>
        <taxon>Saurischia</taxon>
        <taxon>Theropoda</taxon>
        <taxon>Coelurosauria</taxon>
        <taxon>Aves</taxon>
        <taxon>Neognathae</taxon>
        <taxon>Neoaves</taxon>
        <taxon>Telluraves</taxon>
        <taxon>Australaves</taxon>
        <taxon>Passeriformes</taxon>
        <taxon>Thamnophilidae</taxon>
        <taxon>Willisornis</taxon>
    </lineage>
</organism>
<protein>
    <submittedName>
        <fullName evidence="1">Uncharacterized protein</fullName>
    </submittedName>
</protein>
<keyword evidence="2" id="KW-1185">Reference proteome</keyword>
<name>A0ABQ9CSP0_9PASS</name>
<dbReference type="Proteomes" id="UP001145742">
    <property type="component" value="Unassembled WGS sequence"/>
</dbReference>
<accession>A0ABQ9CSP0</accession>